<sequence length="74" mass="8792">MTVLTVSRKKPASTRRTFNMSNDLYLKLRKVAWRERLNATQQLERALDRFFADYEKENKIKVDSIEIPVDDETT</sequence>
<evidence type="ECO:0000313" key="1">
    <source>
        <dbReference type="EMBL" id="ACL45417.1"/>
    </source>
</evidence>
<proteinExistence type="predicted"/>
<dbReference type="EMBL" id="CP001344">
    <property type="protein sequence ID" value="ACL45417.1"/>
    <property type="molecule type" value="Genomic_DNA"/>
</dbReference>
<reference evidence="1" key="1">
    <citation type="submission" date="2009-01" db="EMBL/GenBank/DDBJ databases">
        <title>Complete sequence of chromosome Cyanothece sp. PCC 7425.</title>
        <authorList>
            <consortium name="US DOE Joint Genome Institute"/>
            <person name="Lucas S."/>
            <person name="Copeland A."/>
            <person name="Lapidus A."/>
            <person name="Glavina del Rio T."/>
            <person name="Dalin E."/>
            <person name="Tice H."/>
            <person name="Bruce D."/>
            <person name="Goodwin L."/>
            <person name="Pitluck S."/>
            <person name="Sims D."/>
            <person name="Meineke L."/>
            <person name="Brettin T."/>
            <person name="Detter J.C."/>
            <person name="Han C."/>
            <person name="Larimer F."/>
            <person name="Land M."/>
            <person name="Hauser L."/>
            <person name="Kyrpides N."/>
            <person name="Ovchinnikova G."/>
            <person name="Liberton M."/>
            <person name="Stoeckel J."/>
            <person name="Banerjee A."/>
            <person name="Singh A."/>
            <person name="Page L."/>
            <person name="Sato H."/>
            <person name="Zhao L."/>
            <person name="Sherman L."/>
            <person name="Pakrasi H."/>
            <person name="Richardson P."/>
        </authorList>
    </citation>
    <scope>NUCLEOTIDE SEQUENCE</scope>
    <source>
        <strain evidence="1">PCC 7425</strain>
    </source>
</reference>
<name>B8HMU8_CYAP4</name>
<protein>
    <submittedName>
        <fullName evidence="1">Uncharacterized protein</fullName>
    </submittedName>
</protein>
<gene>
    <name evidence="1" type="ordered locus">Cyan7425_3086</name>
</gene>
<organism evidence="1">
    <name type="scientific">Cyanothece sp. (strain PCC 7425 / ATCC 29141)</name>
    <dbReference type="NCBI Taxonomy" id="395961"/>
    <lineage>
        <taxon>Bacteria</taxon>
        <taxon>Bacillati</taxon>
        <taxon>Cyanobacteriota</taxon>
        <taxon>Cyanophyceae</taxon>
        <taxon>Gomontiellales</taxon>
        <taxon>Cyanothecaceae</taxon>
        <taxon>Cyanothece</taxon>
    </lineage>
</organism>
<accession>B8HMU8</accession>
<dbReference type="HOGENOM" id="CLU_2681548_0_0_3"/>
<dbReference type="KEGG" id="cyn:Cyan7425_3086"/>
<dbReference type="AlphaFoldDB" id="B8HMU8"/>